<sequence>KLSNVAFVPGFFTNAVSLSRCLGAGIHFNSGRHCLYQERPSCVISQLEFNGGHWLFDSCSGNRPSTDKVAAFAVRMRRLEAQRQSLRVSREDAHRIFAHALPEAIKHLPEAVEGLELVPGTSSPTGRQCPICIESKLSNIVSRRQPSNPSRRPFYRISLDIIQLLHERAAWGVRSTYSILYANILGGMKVSVYLIGRPQQSP</sequence>
<dbReference type="EMBL" id="ML996363">
    <property type="protein sequence ID" value="KAF2727006.1"/>
    <property type="molecule type" value="Genomic_DNA"/>
</dbReference>
<feature type="non-terminal residue" evidence="1">
    <location>
        <position position="1"/>
    </location>
</feature>
<keyword evidence="2" id="KW-1185">Reference proteome</keyword>
<protein>
    <submittedName>
        <fullName evidence="1">Uncharacterized protein</fullName>
    </submittedName>
</protein>
<organism evidence="1 2">
    <name type="scientific">Polyplosphaeria fusca</name>
    <dbReference type="NCBI Taxonomy" id="682080"/>
    <lineage>
        <taxon>Eukaryota</taxon>
        <taxon>Fungi</taxon>
        <taxon>Dikarya</taxon>
        <taxon>Ascomycota</taxon>
        <taxon>Pezizomycotina</taxon>
        <taxon>Dothideomycetes</taxon>
        <taxon>Pleosporomycetidae</taxon>
        <taxon>Pleosporales</taxon>
        <taxon>Tetraplosphaeriaceae</taxon>
        <taxon>Polyplosphaeria</taxon>
    </lineage>
</organism>
<comment type="caution">
    <text evidence="1">The sequence shown here is derived from an EMBL/GenBank/DDBJ whole genome shotgun (WGS) entry which is preliminary data.</text>
</comment>
<reference evidence="1" key="1">
    <citation type="journal article" date="2020" name="Stud. Mycol.">
        <title>101 Dothideomycetes genomes: a test case for predicting lifestyles and emergence of pathogens.</title>
        <authorList>
            <person name="Haridas S."/>
            <person name="Albert R."/>
            <person name="Binder M."/>
            <person name="Bloem J."/>
            <person name="Labutti K."/>
            <person name="Salamov A."/>
            <person name="Andreopoulos B."/>
            <person name="Baker S."/>
            <person name="Barry K."/>
            <person name="Bills G."/>
            <person name="Bluhm B."/>
            <person name="Cannon C."/>
            <person name="Castanera R."/>
            <person name="Culley D."/>
            <person name="Daum C."/>
            <person name="Ezra D."/>
            <person name="Gonzalez J."/>
            <person name="Henrissat B."/>
            <person name="Kuo A."/>
            <person name="Liang C."/>
            <person name="Lipzen A."/>
            <person name="Lutzoni F."/>
            <person name="Magnuson J."/>
            <person name="Mondo S."/>
            <person name="Nolan M."/>
            <person name="Ohm R."/>
            <person name="Pangilinan J."/>
            <person name="Park H.-J."/>
            <person name="Ramirez L."/>
            <person name="Alfaro M."/>
            <person name="Sun H."/>
            <person name="Tritt A."/>
            <person name="Yoshinaga Y."/>
            <person name="Zwiers L.-H."/>
            <person name="Turgeon B."/>
            <person name="Goodwin S."/>
            <person name="Spatafora J."/>
            <person name="Crous P."/>
            <person name="Grigoriev I."/>
        </authorList>
    </citation>
    <scope>NUCLEOTIDE SEQUENCE</scope>
    <source>
        <strain evidence="1">CBS 125425</strain>
    </source>
</reference>
<evidence type="ECO:0000313" key="2">
    <source>
        <dbReference type="Proteomes" id="UP000799444"/>
    </source>
</evidence>
<evidence type="ECO:0000313" key="1">
    <source>
        <dbReference type="EMBL" id="KAF2727006.1"/>
    </source>
</evidence>
<accession>A0A9P4UVM2</accession>
<dbReference type="AlphaFoldDB" id="A0A9P4UVM2"/>
<dbReference type="Proteomes" id="UP000799444">
    <property type="component" value="Unassembled WGS sequence"/>
</dbReference>
<proteinExistence type="predicted"/>
<dbReference type="OrthoDB" id="3771398at2759"/>
<gene>
    <name evidence="1" type="ORF">EJ04DRAFT_452203</name>
</gene>
<name>A0A9P4UVM2_9PLEO</name>